<evidence type="ECO:0000313" key="2">
    <source>
        <dbReference type="EMBL" id="MDR6967056.1"/>
    </source>
</evidence>
<name>A0ABU1TM80_9FLAO</name>
<keyword evidence="1" id="KW-0812">Transmembrane</keyword>
<reference evidence="2 3" key="1">
    <citation type="submission" date="2023-07" db="EMBL/GenBank/DDBJ databases">
        <title>Sorghum-associated microbial communities from plants grown in Nebraska, USA.</title>
        <authorList>
            <person name="Schachtman D."/>
        </authorList>
    </citation>
    <scope>NUCLEOTIDE SEQUENCE [LARGE SCALE GENOMIC DNA]</scope>
    <source>
        <strain evidence="2 3">3773</strain>
    </source>
</reference>
<keyword evidence="1" id="KW-0472">Membrane</keyword>
<keyword evidence="1" id="KW-1133">Transmembrane helix</keyword>
<keyword evidence="3" id="KW-1185">Reference proteome</keyword>
<protein>
    <recommendedName>
        <fullName evidence="4">Peptidoglycan-binding protein LysM</fullName>
    </recommendedName>
</protein>
<sequence>MIKKWIYYTSIAVVVAFISLSFKTSKHENQDWFYVSENEESLHLFPSLEEEEYTNFNFPFTGKSFTGFKEALAFKESQGRYRLINSLGYMGKYQFGMSALRAIGIHNSTEFLNNPRMQEKAFKALLAKNKWELREEIEKYEGKVVDGVKVTESGILAAAHLGGAGSVKKFFRSEGKRSIKDNYGTSLKSYMKKFGGYDTSFIVANSNAKIKM</sequence>
<proteinExistence type="predicted"/>
<evidence type="ECO:0008006" key="4">
    <source>
        <dbReference type="Google" id="ProtNLM"/>
    </source>
</evidence>
<gene>
    <name evidence="2" type="ORF">J2X31_001056</name>
</gene>
<comment type="caution">
    <text evidence="2">The sequence shown here is derived from an EMBL/GenBank/DDBJ whole genome shotgun (WGS) entry which is preliminary data.</text>
</comment>
<dbReference type="EMBL" id="JAVDVI010000003">
    <property type="protein sequence ID" value="MDR6967056.1"/>
    <property type="molecule type" value="Genomic_DNA"/>
</dbReference>
<accession>A0ABU1TM80</accession>
<evidence type="ECO:0000313" key="3">
    <source>
        <dbReference type="Proteomes" id="UP001255185"/>
    </source>
</evidence>
<evidence type="ECO:0000256" key="1">
    <source>
        <dbReference type="SAM" id="Phobius"/>
    </source>
</evidence>
<feature type="transmembrane region" description="Helical" evidence="1">
    <location>
        <begin position="6"/>
        <end position="22"/>
    </location>
</feature>
<dbReference type="RefSeq" id="WP_310025004.1">
    <property type="nucleotide sequence ID" value="NZ_JAVDVI010000003.1"/>
</dbReference>
<dbReference type="Proteomes" id="UP001255185">
    <property type="component" value="Unassembled WGS sequence"/>
</dbReference>
<organism evidence="2 3">
    <name type="scientific">Flavobacterium arsenatis</name>
    <dbReference type="NCBI Taxonomy" id="1484332"/>
    <lineage>
        <taxon>Bacteria</taxon>
        <taxon>Pseudomonadati</taxon>
        <taxon>Bacteroidota</taxon>
        <taxon>Flavobacteriia</taxon>
        <taxon>Flavobacteriales</taxon>
        <taxon>Flavobacteriaceae</taxon>
        <taxon>Flavobacterium</taxon>
    </lineage>
</organism>